<keyword evidence="4" id="KW-0862">Zinc</keyword>
<feature type="domain" description="PARP-type" evidence="6">
    <location>
        <begin position="6"/>
        <end position="100"/>
    </location>
</feature>
<dbReference type="Proteomes" id="UP001174934">
    <property type="component" value="Unassembled WGS sequence"/>
</dbReference>
<keyword evidence="5" id="KW-0539">Nucleus</keyword>
<dbReference type="Pfam" id="PF00645">
    <property type="entry name" value="zf-PARP"/>
    <property type="match status" value="1"/>
</dbReference>
<protein>
    <submittedName>
        <fullName evidence="7">Poly polymerase and DNA-ligase Zn-finger region-domain-containing protein</fullName>
    </submittedName>
</protein>
<evidence type="ECO:0000256" key="3">
    <source>
        <dbReference type="ARBA" id="ARBA00022771"/>
    </source>
</evidence>
<proteinExistence type="predicted"/>
<keyword evidence="3" id="KW-0863">Zinc-finger</keyword>
<organism evidence="7 8">
    <name type="scientific">Bombardia bombarda</name>
    <dbReference type="NCBI Taxonomy" id="252184"/>
    <lineage>
        <taxon>Eukaryota</taxon>
        <taxon>Fungi</taxon>
        <taxon>Dikarya</taxon>
        <taxon>Ascomycota</taxon>
        <taxon>Pezizomycotina</taxon>
        <taxon>Sordariomycetes</taxon>
        <taxon>Sordariomycetidae</taxon>
        <taxon>Sordariales</taxon>
        <taxon>Lasiosphaeriaceae</taxon>
        <taxon>Bombardia</taxon>
    </lineage>
</organism>
<comment type="subcellular location">
    <subcellularLocation>
        <location evidence="1">Nucleus</location>
    </subcellularLocation>
</comment>
<dbReference type="EMBL" id="JAULSR010000008">
    <property type="protein sequence ID" value="KAK0613104.1"/>
    <property type="molecule type" value="Genomic_DNA"/>
</dbReference>
<sequence length="131" mass="14979">MSYRIEVCPNNRAGCKDKNCKDAAVKIKKGELRLGTWVEIQEHGSWAWRHWGCVSGEQIQNMQNKIGKGSNGEYRWDALDGWEELEDAPAVQERIKRVINQGFIDPEDFNGVSGFRYASRPGIPLTHIFDK</sequence>
<reference evidence="7" key="1">
    <citation type="submission" date="2023-06" db="EMBL/GenBank/DDBJ databases">
        <title>Genome-scale phylogeny and comparative genomics of the fungal order Sordariales.</title>
        <authorList>
            <consortium name="Lawrence Berkeley National Laboratory"/>
            <person name="Hensen N."/>
            <person name="Bonometti L."/>
            <person name="Westerberg I."/>
            <person name="Brannstrom I.O."/>
            <person name="Guillou S."/>
            <person name="Cros-Aarteil S."/>
            <person name="Calhoun S."/>
            <person name="Haridas S."/>
            <person name="Kuo A."/>
            <person name="Mondo S."/>
            <person name="Pangilinan J."/>
            <person name="Riley R."/>
            <person name="LaButti K."/>
            <person name="Andreopoulos B."/>
            <person name="Lipzen A."/>
            <person name="Chen C."/>
            <person name="Yanf M."/>
            <person name="Daum C."/>
            <person name="Ng V."/>
            <person name="Clum A."/>
            <person name="Steindorff A."/>
            <person name="Ohm R."/>
            <person name="Martin F."/>
            <person name="Silar P."/>
            <person name="Natvig D."/>
            <person name="Lalanne C."/>
            <person name="Gautier V."/>
            <person name="Ament-velasquez S.L."/>
            <person name="Kruys A."/>
            <person name="Hutchinson M.I."/>
            <person name="Powell A.J."/>
            <person name="Barry K."/>
            <person name="Miller A.N."/>
            <person name="Grigoriev I.V."/>
            <person name="Debuchy R."/>
            <person name="Gladieux P."/>
            <person name="Thoren M.H."/>
            <person name="Johannesson H."/>
        </authorList>
    </citation>
    <scope>NUCLEOTIDE SEQUENCE</scope>
    <source>
        <strain evidence="7">SMH3391-2</strain>
    </source>
</reference>
<accession>A0AA39W530</accession>
<dbReference type="SUPFAM" id="SSF57716">
    <property type="entry name" value="Glucocorticoid receptor-like (DNA-binding domain)"/>
    <property type="match status" value="1"/>
</dbReference>
<comment type="caution">
    <text evidence="7">The sequence shown here is derived from an EMBL/GenBank/DDBJ whole genome shotgun (WGS) entry which is preliminary data.</text>
</comment>
<dbReference type="GO" id="GO:0008270">
    <property type="term" value="F:zinc ion binding"/>
    <property type="evidence" value="ECO:0007669"/>
    <property type="project" value="UniProtKB-KW"/>
</dbReference>
<dbReference type="AlphaFoldDB" id="A0AA39W530"/>
<dbReference type="Gene3D" id="3.30.1740.10">
    <property type="entry name" value="Zinc finger, PARP-type"/>
    <property type="match status" value="1"/>
</dbReference>
<dbReference type="GO" id="GO:0005634">
    <property type="term" value="C:nucleus"/>
    <property type="evidence" value="ECO:0007669"/>
    <property type="project" value="UniProtKB-SubCell"/>
</dbReference>
<evidence type="ECO:0000313" key="7">
    <source>
        <dbReference type="EMBL" id="KAK0613104.1"/>
    </source>
</evidence>
<evidence type="ECO:0000313" key="8">
    <source>
        <dbReference type="Proteomes" id="UP001174934"/>
    </source>
</evidence>
<evidence type="ECO:0000256" key="5">
    <source>
        <dbReference type="ARBA" id="ARBA00023242"/>
    </source>
</evidence>
<dbReference type="SMART" id="SM01336">
    <property type="entry name" value="zf-PARP"/>
    <property type="match status" value="1"/>
</dbReference>
<gene>
    <name evidence="7" type="ORF">B0T17DRAFT_398025</name>
</gene>
<dbReference type="InterPro" id="IPR001510">
    <property type="entry name" value="Znf_PARP"/>
</dbReference>
<evidence type="ECO:0000256" key="4">
    <source>
        <dbReference type="ARBA" id="ARBA00022833"/>
    </source>
</evidence>
<keyword evidence="2" id="KW-0479">Metal-binding</keyword>
<evidence type="ECO:0000256" key="2">
    <source>
        <dbReference type="ARBA" id="ARBA00022723"/>
    </source>
</evidence>
<evidence type="ECO:0000256" key="1">
    <source>
        <dbReference type="ARBA" id="ARBA00004123"/>
    </source>
</evidence>
<name>A0AA39W530_9PEZI</name>
<evidence type="ECO:0000259" key="6">
    <source>
        <dbReference type="SMART" id="SM01336"/>
    </source>
</evidence>
<dbReference type="InterPro" id="IPR036957">
    <property type="entry name" value="Znf_PARP_sf"/>
</dbReference>
<dbReference type="GO" id="GO:0003677">
    <property type="term" value="F:DNA binding"/>
    <property type="evidence" value="ECO:0007669"/>
    <property type="project" value="InterPro"/>
</dbReference>
<keyword evidence="8" id="KW-1185">Reference proteome</keyword>